<sequence>MESTKRRSAKVWSAAIAAAGIMLVGISPLSPAFAATDPTVSPTPTESPTVAPTAAPTLVASPAPTASPTSTASPTPTPSPTPAPTPIEVKWASIGGSLGRLGNEVGTEVTGLANGGSMQLYDHGSIYYTAATGARVIEGSIGAKWTAAGAQNGVLGYPTTDIRSGLKDGGSAQSFASGTIVSSPATGMRTARGGIGNRWVGAGSQNSFLGYPTTDEIAGVRGGVYQRYQGGSIYWNSLHGASITHGAIGGLYASLGAERGRLGYPMTEEAGGLKGGGVFQAFDGGDFFGAHDGDILYTPQTGAHFILGGILQTWEWEYSFWAKLGYPITNEMGGLKGGGAYQLFQHGAIYYSPATRGWPVQGAIRSAWASTGAERGPFGYPTTGEFPSFGQIDQRFQNGSITYSPTTHRITSMYSWIANCPSCPTHYWIQ</sequence>
<dbReference type="OrthoDB" id="4853485at2"/>
<evidence type="ECO:0000313" key="3">
    <source>
        <dbReference type="EMBL" id="RKR29811.1"/>
    </source>
</evidence>
<evidence type="ECO:0000313" key="4">
    <source>
        <dbReference type="Proteomes" id="UP000276055"/>
    </source>
</evidence>
<feature type="chain" id="PRO_5019807380" evidence="2">
    <location>
        <begin position="35"/>
        <end position="430"/>
    </location>
</feature>
<dbReference type="Pfam" id="PF08310">
    <property type="entry name" value="LGFP"/>
    <property type="match status" value="5"/>
</dbReference>
<dbReference type="EMBL" id="RBIR01000001">
    <property type="protein sequence ID" value="RKR29811.1"/>
    <property type="molecule type" value="Genomic_DNA"/>
</dbReference>
<comment type="caution">
    <text evidence="3">The sequence shown here is derived from an EMBL/GenBank/DDBJ whole genome shotgun (WGS) entry which is preliminary data.</text>
</comment>
<accession>A0A495FM66</accession>
<evidence type="ECO:0000256" key="2">
    <source>
        <dbReference type="SAM" id="SignalP"/>
    </source>
</evidence>
<feature type="region of interest" description="Disordered" evidence="1">
    <location>
        <begin position="58"/>
        <end position="84"/>
    </location>
</feature>
<gene>
    <name evidence="3" type="ORF">C8D78_0126</name>
</gene>
<feature type="compositionally biased region" description="Pro residues" evidence="1">
    <location>
        <begin position="75"/>
        <end position="84"/>
    </location>
</feature>
<name>A0A495FM66_9MICC</name>
<feature type="compositionally biased region" description="Low complexity" evidence="1">
    <location>
        <begin position="58"/>
        <end position="74"/>
    </location>
</feature>
<dbReference type="Proteomes" id="UP000276055">
    <property type="component" value="Unassembled WGS sequence"/>
</dbReference>
<reference evidence="3 4" key="1">
    <citation type="submission" date="2018-10" db="EMBL/GenBank/DDBJ databases">
        <title>Genomic Encyclopedia of Type Strains, Phase IV (KMG-IV): sequencing the most valuable type-strain genomes for metagenomic binning, comparative biology and taxonomic classification.</title>
        <authorList>
            <person name="Goeker M."/>
        </authorList>
    </citation>
    <scope>NUCLEOTIDE SEQUENCE [LARGE SCALE GENOMIC DNA]</scope>
    <source>
        <strain evidence="3 4">DSM 25586</strain>
    </source>
</reference>
<protein>
    <submittedName>
        <fullName evidence="3">LGFP repeat-containing protein</fullName>
    </submittedName>
</protein>
<proteinExistence type="predicted"/>
<dbReference type="AlphaFoldDB" id="A0A495FM66"/>
<dbReference type="InterPro" id="IPR013207">
    <property type="entry name" value="LGFP"/>
</dbReference>
<organism evidence="3 4">
    <name type="scientific">Arthrobacter oryzae</name>
    <dbReference type="NCBI Taxonomy" id="409290"/>
    <lineage>
        <taxon>Bacteria</taxon>
        <taxon>Bacillati</taxon>
        <taxon>Actinomycetota</taxon>
        <taxon>Actinomycetes</taxon>
        <taxon>Micrococcales</taxon>
        <taxon>Micrococcaceae</taxon>
        <taxon>Arthrobacter</taxon>
    </lineage>
</organism>
<evidence type="ECO:0000256" key="1">
    <source>
        <dbReference type="SAM" id="MobiDB-lite"/>
    </source>
</evidence>
<keyword evidence="2" id="KW-0732">Signal</keyword>
<feature type="signal peptide" evidence="2">
    <location>
        <begin position="1"/>
        <end position="34"/>
    </location>
</feature>